<evidence type="ECO:0000256" key="4">
    <source>
        <dbReference type="ARBA" id="ARBA00023136"/>
    </source>
</evidence>
<keyword evidence="3" id="KW-0732">Signal</keyword>
<keyword evidence="4" id="KW-0472">Membrane</keyword>
<reference evidence="9" key="1">
    <citation type="submission" date="2018-09" db="EMBL/GenBank/DDBJ databases">
        <title>Paracoccus onubensis nov. sp. a moderate halophilic bacterium isolated from Gruta de las Maravillas (Aracena, Spain).</title>
        <authorList>
            <person name="Jurado V."/>
            <person name="Gutierrez-Patricio S."/>
            <person name="Gonzalez-Pimentel J.L."/>
            <person name="Miller A.Z."/>
            <person name="Laiz L."/>
            <person name="Saiz-Jimenez C."/>
        </authorList>
    </citation>
    <scope>NUCLEOTIDE SEQUENCE [LARGE SCALE GENOMIC DNA]</scope>
    <source>
        <strain evidence="9">DSM 26381</strain>
    </source>
</reference>
<evidence type="ECO:0000256" key="6">
    <source>
        <dbReference type="ARBA" id="ARBA00023288"/>
    </source>
</evidence>
<dbReference type="PROSITE" id="PS51257">
    <property type="entry name" value="PROKAR_LIPOPROTEIN"/>
    <property type="match status" value="1"/>
</dbReference>
<dbReference type="EMBL" id="QZEW01000086">
    <property type="protein sequence ID" value="RJL07693.1"/>
    <property type="molecule type" value="Genomic_DNA"/>
</dbReference>
<dbReference type="GO" id="GO:0009636">
    <property type="term" value="P:response to toxic substance"/>
    <property type="evidence" value="ECO:0007669"/>
    <property type="project" value="InterPro"/>
</dbReference>
<dbReference type="RefSeq" id="WP_119899997.1">
    <property type="nucleotide sequence ID" value="NZ_QNRC01000006.1"/>
</dbReference>
<organism evidence="8 9">
    <name type="scientific">Paracoccus siganidrum</name>
    <dbReference type="NCBI Taxonomy" id="1276757"/>
    <lineage>
        <taxon>Bacteria</taxon>
        <taxon>Pseudomonadati</taxon>
        <taxon>Pseudomonadota</taxon>
        <taxon>Alphaproteobacteria</taxon>
        <taxon>Rhodobacterales</taxon>
        <taxon>Paracoccaceae</taxon>
        <taxon>Paracoccus</taxon>
    </lineage>
</organism>
<keyword evidence="9" id="KW-1185">Reference proteome</keyword>
<dbReference type="Pfam" id="PF08085">
    <property type="entry name" value="Entericidin"/>
    <property type="match status" value="1"/>
</dbReference>
<gene>
    <name evidence="8" type="ORF">D3P05_17385</name>
</gene>
<evidence type="ECO:0000313" key="9">
    <source>
        <dbReference type="Proteomes" id="UP000283587"/>
    </source>
</evidence>
<keyword evidence="2" id="KW-1003">Cell membrane</keyword>
<sequence length="50" mass="5131">MQKFLGLGAVLALMAVAGCETVQGAGRDMQHAGQAISQESAEVQAGQANW</sequence>
<evidence type="ECO:0000256" key="5">
    <source>
        <dbReference type="ARBA" id="ARBA00023139"/>
    </source>
</evidence>
<evidence type="ECO:0000256" key="1">
    <source>
        <dbReference type="ARBA" id="ARBA00010296"/>
    </source>
</evidence>
<evidence type="ECO:0000313" key="8">
    <source>
        <dbReference type="EMBL" id="RJL07693.1"/>
    </source>
</evidence>
<evidence type="ECO:0000256" key="3">
    <source>
        <dbReference type="ARBA" id="ARBA00022729"/>
    </source>
</evidence>
<feature type="compositionally biased region" description="Polar residues" evidence="7">
    <location>
        <begin position="35"/>
        <end position="50"/>
    </location>
</feature>
<dbReference type="InterPro" id="IPR012556">
    <property type="entry name" value="Entericidin"/>
</dbReference>
<feature type="region of interest" description="Disordered" evidence="7">
    <location>
        <begin position="28"/>
        <end position="50"/>
    </location>
</feature>
<evidence type="ECO:0000256" key="2">
    <source>
        <dbReference type="ARBA" id="ARBA00022475"/>
    </source>
</evidence>
<accession>A0A419A3A0</accession>
<keyword evidence="6" id="KW-0449">Lipoprotein</keyword>
<proteinExistence type="inferred from homology"/>
<dbReference type="Proteomes" id="UP000283587">
    <property type="component" value="Unassembled WGS sequence"/>
</dbReference>
<dbReference type="GO" id="GO:0016020">
    <property type="term" value="C:membrane"/>
    <property type="evidence" value="ECO:0007669"/>
    <property type="project" value="InterPro"/>
</dbReference>
<protein>
    <submittedName>
        <fullName evidence="8">Entericidin, EcnA/B family</fullName>
    </submittedName>
</protein>
<comment type="caution">
    <text evidence="8">The sequence shown here is derived from an EMBL/GenBank/DDBJ whole genome shotgun (WGS) entry which is preliminary data.</text>
</comment>
<name>A0A419A3A0_9RHOB</name>
<comment type="similarity">
    <text evidence="1">Belongs to the EcnA/EcnB lipoprotein family.</text>
</comment>
<keyword evidence="5" id="KW-0564">Palmitate</keyword>
<dbReference type="AlphaFoldDB" id="A0A419A3A0"/>
<evidence type="ECO:0000256" key="7">
    <source>
        <dbReference type="SAM" id="MobiDB-lite"/>
    </source>
</evidence>